<dbReference type="RefSeq" id="WP_125129191.1">
    <property type="nucleotide sequence ID" value="NZ_RHJS01000002.1"/>
</dbReference>
<reference evidence="1" key="1">
    <citation type="submission" date="2018-10" db="EMBL/GenBank/DDBJ databases">
        <title>Schaedlerella arabinophila gen. nov. sp. nov., isolated from the mouse intestinal tract and comparative analysis with the genome of the closely related altered Schaedler flora strain ASF502.</title>
        <authorList>
            <person name="Miyake S."/>
            <person name="Soh M."/>
            <person name="Seedorf H."/>
        </authorList>
    </citation>
    <scope>NUCLEOTIDE SEQUENCE [LARGE SCALE GENOMIC DNA]</scope>
    <source>
        <strain evidence="1">DSM 106076</strain>
    </source>
</reference>
<gene>
    <name evidence="1" type="ORF">EBB54_23700</name>
</gene>
<evidence type="ECO:0000313" key="2">
    <source>
        <dbReference type="Proteomes" id="UP000274920"/>
    </source>
</evidence>
<protein>
    <submittedName>
        <fullName evidence="1">Uncharacterized protein</fullName>
    </submittedName>
</protein>
<dbReference type="EMBL" id="RHJS01000002">
    <property type="protein sequence ID" value="RRK34018.1"/>
    <property type="molecule type" value="Genomic_DNA"/>
</dbReference>
<dbReference type="Gene3D" id="3.40.50.300">
    <property type="entry name" value="P-loop containing nucleotide triphosphate hydrolases"/>
    <property type="match status" value="1"/>
</dbReference>
<dbReference type="AlphaFoldDB" id="A0A426DMS5"/>
<comment type="caution">
    <text evidence="1">The sequence shown here is derived from an EMBL/GenBank/DDBJ whole genome shotgun (WGS) entry which is preliminary data.</text>
</comment>
<organism evidence="1 2">
    <name type="scientific">Schaedlerella arabinosiphila</name>
    <dbReference type="NCBI Taxonomy" id="2044587"/>
    <lineage>
        <taxon>Bacteria</taxon>
        <taxon>Bacillati</taxon>
        <taxon>Bacillota</taxon>
        <taxon>Clostridia</taxon>
        <taxon>Lachnospirales</taxon>
        <taxon>Lachnospiraceae</taxon>
        <taxon>Schaedlerella</taxon>
    </lineage>
</organism>
<name>A0A426DMS5_9FIRM</name>
<evidence type="ECO:0000313" key="1">
    <source>
        <dbReference type="EMBL" id="RRK34018.1"/>
    </source>
</evidence>
<sequence>MLGNWEYTLNKKIIRKENYLMTLESILKNITKKEHCFELKSKNQTIRYIQENEYREDVYKYIEPQFIESFRKRIDKSRFLLFSAPGATGKTALAKHICYTKNGIYWDLPENKIAEYSFQGAIAESVGFENMSDFIKSIVDGENFLVIDAFDEAEASSGRSGVEYFLRDLNDVTQKSNETCAILLARTESAIFIKDFMYKNNISFTHYEIGYFAEYNSKFYIQNKLERDKVEISTIVTECIDEQFREIYRIFQNGSANEFLGYAPVLDALAASYSKEKNTVNLLKNITSGENSCNLILKILDDLLQREHNKFIKALKNKFSKIEEDIEWDVLYKKEEQLYRIIGMMLFEDTTMFGEISEAIPIDYRDEYLEVINTQLPQHPFLRVKNIDNNAIYEFTGPAFKDYVIAYGLASNEMSEFVNEFLANNSKYCPSQMLIEFYEIFSKKLILGEYIPLMYNSFKAHAQLGDMTALYISGDKKECYIEFNLKREDKDIYNTTFLLNDIEKGIYISQLQNCYIDIAGSVYIGNASGEARINNSVIICDKLIWSSEQILIEAYSPGESILIGNTFEVSSNINPRFEIKVDNKTNLKISASNLGNYYKLLKYKDDNVLESEDVGFINFSYIIRRIFSCLRSHSKDTPARKMDFIDNRIINKNEGKRKILDFLLMEKLLYTDEQDWLYKLDTDKLSAFGITWNDVRNGDFTSLQGLYKKYNSQM</sequence>
<keyword evidence="2" id="KW-1185">Reference proteome</keyword>
<dbReference type="SUPFAM" id="SSF52540">
    <property type="entry name" value="P-loop containing nucleoside triphosphate hydrolases"/>
    <property type="match status" value="1"/>
</dbReference>
<accession>A0A426DMS5</accession>
<dbReference type="Proteomes" id="UP000274920">
    <property type="component" value="Unassembled WGS sequence"/>
</dbReference>
<dbReference type="InterPro" id="IPR027417">
    <property type="entry name" value="P-loop_NTPase"/>
</dbReference>
<proteinExistence type="predicted"/>